<dbReference type="OrthoDB" id="1878503at2759"/>
<organism evidence="1 2">
    <name type="scientific">Cucumis melo var. makuwa</name>
    <name type="common">Oriental melon</name>
    <dbReference type="NCBI Taxonomy" id="1194695"/>
    <lineage>
        <taxon>Eukaryota</taxon>
        <taxon>Viridiplantae</taxon>
        <taxon>Streptophyta</taxon>
        <taxon>Embryophyta</taxon>
        <taxon>Tracheophyta</taxon>
        <taxon>Spermatophyta</taxon>
        <taxon>Magnoliopsida</taxon>
        <taxon>eudicotyledons</taxon>
        <taxon>Gunneridae</taxon>
        <taxon>Pentapetalae</taxon>
        <taxon>rosids</taxon>
        <taxon>fabids</taxon>
        <taxon>Cucurbitales</taxon>
        <taxon>Cucurbitaceae</taxon>
        <taxon>Benincaseae</taxon>
        <taxon>Cucumis</taxon>
    </lineage>
</organism>
<accession>A0A5A7SLY7</accession>
<sequence>MTHSMGSAKRIDVRCYNGCIVDRVRFHTSERNFRRTTQNSGVIVIGESSAFGNGDNNFYGVLDVVLYIQFSMEEVFGYLSVGGTISSFPRSFDKTNVMFLKLLEDLNNSVAGSSSVGDNSDEFNVSIPGVGVLRTHQWEDSNSDEFNEETTQPSLTPRRCAQSRFLELEFYAIGMCVRKIFPLRCLRWVDVGREYIEVVKGNVPHFFVLDFKDQAMNRFIEHQMFSTFKEFMSDFHKHFTKYKEPEKARANPLHVLVEHMED</sequence>
<proteinExistence type="predicted"/>
<reference evidence="1 2" key="1">
    <citation type="submission" date="2019-08" db="EMBL/GenBank/DDBJ databases">
        <title>Draft genome sequences of two oriental melons (Cucumis melo L. var makuwa).</title>
        <authorList>
            <person name="Kwon S.-Y."/>
        </authorList>
    </citation>
    <scope>NUCLEOTIDE SEQUENCE [LARGE SCALE GENOMIC DNA]</scope>
    <source>
        <strain evidence="2">cv. SW 3</strain>
        <tissue evidence="1">Leaf</tissue>
    </source>
</reference>
<dbReference type="Proteomes" id="UP000321393">
    <property type="component" value="Unassembled WGS sequence"/>
</dbReference>
<comment type="caution">
    <text evidence="1">The sequence shown here is derived from an EMBL/GenBank/DDBJ whole genome shotgun (WGS) entry which is preliminary data.</text>
</comment>
<evidence type="ECO:0000313" key="2">
    <source>
        <dbReference type="Proteomes" id="UP000321393"/>
    </source>
</evidence>
<dbReference type="EMBL" id="SSTE01021801">
    <property type="protein sequence ID" value="KAA0032204.1"/>
    <property type="molecule type" value="Genomic_DNA"/>
</dbReference>
<name>A0A5A7SLY7_CUCMM</name>
<evidence type="ECO:0000313" key="1">
    <source>
        <dbReference type="EMBL" id="KAA0032204.1"/>
    </source>
</evidence>
<dbReference type="AlphaFoldDB" id="A0A5A7SLY7"/>
<protein>
    <submittedName>
        <fullName evidence="1">CACTA en-spm transposon protein</fullName>
    </submittedName>
</protein>
<gene>
    <name evidence="1" type="ORF">E6C27_scaffold219G00150</name>
</gene>